<dbReference type="RefSeq" id="WP_169923389.1">
    <property type="nucleotide sequence ID" value="NZ_PDJE01000001.1"/>
</dbReference>
<evidence type="ECO:0000256" key="8">
    <source>
        <dbReference type="ARBA" id="ARBA00022977"/>
    </source>
</evidence>
<dbReference type="PANTHER" id="PTHR31528">
    <property type="entry name" value="4-AMINO-5-HYDROXYMETHYL-2-METHYLPYRIMIDINE PHOSPHATE SYNTHASE THI11-RELATED"/>
    <property type="match status" value="1"/>
</dbReference>
<dbReference type="InterPro" id="IPR006311">
    <property type="entry name" value="TAT_signal"/>
</dbReference>
<comment type="function">
    <text evidence="1">Responsible for the formation of the pyrimidine heterocycle in the thiamine biosynthesis pathway. Catalyzes the formation of hydroxymethylpyrimidine phosphate (HMP-P) from histidine and pyridoxal phosphate (PLP). The protein uses PLP and the active site histidine to form HMP-P, generating an inactive enzyme. The enzyme can only undergo a single turnover, which suggests it is a suicide enzyme.</text>
</comment>
<dbReference type="EMBL" id="PDJE01000001">
    <property type="protein sequence ID" value="PFG29978.1"/>
    <property type="molecule type" value="Genomic_DNA"/>
</dbReference>
<evidence type="ECO:0000256" key="11">
    <source>
        <dbReference type="ARBA" id="ARBA00048179"/>
    </source>
</evidence>
<comment type="pathway">
    <text evidence="2">Cofactor biosynthesis; thiamine diphosphate biosynthesis.</text>
</comment>
<keyword evidence="8" id="KW-0784">Thiamine biosynthesis</keyword>
<keyword evidence="7" id="KW-0663">Pyridoxal phosphate</keyword>
<evidence type="ECO:0000256" key="10">
    <source>
        <dbReference type="ARBA" id="ARBA00033171"/>
    </source>
</evidence>
<dbReference type="GO" id="GO:0009228">
    <property type="term" value="P:thiamine biosynthetic process"/>
    <property type="evidence" value="ECO:0007669"/>
    <property type="project" value="UniProtKB-KW"/>
</dbReference>
<dbReference type="GO" id="GO:0046872">
    <property type="term" value="F:metal ion binding"/>
    <property type="evidence" value="ECO:0007669"/>
    <property type="project" value="UniProtKB-KW"/>
</dbReference>
<dbReference type="InterPro" id="IPR015168">
    <property type="entry name" value="SsuA/THI5"/>
</dbReference>
<evidence type="ECO:0000256" key="6">
    <source>
        <dbReference type="ARBA" id="ARBA00022723"/>
    </source>
</evidence>
<dbReference type="PROSITE" id="PS51318">
    <property type="entry name" value="TAT"/>
    <property type="match status" value="1"/>
</dbReference>
<evidence type="ECO:0000256" key="1">
    <source>
        <dbReference type="ARBA" id="ARBA00003469"/>
    </source>
</evidence>
<organism evidence="14 15">
    <name type="scientific">Paramicrobacterium agarici</name>
    <dbReference type="NCBI Taxonomy" id="630514"/>
    <lineage>
        <taxon>Bacteria</taxon>
        <taxon>Bacillati</taxon>
        <taxon>Actinomycetota</taxon>
        <taxon>Actinomycetes</taxon>
        <taxon>Micrococcales</taxon>
        <taxon>Microbacteriaceae</taxon>
        <taxon>Paramicrobacterium</taxon>
    </lineage>
</organism>
<proteinExistence type="inferred from homology"/>
<comment type="catalytic activity">
    <reaction evidence="11">
        <text>N(6)-(pyridoxal phosphate)-L-lysyl-[4-amino-5-hydroxymethyl-2-methylpyrimidine phosphate synthase] + L-histidyl-[4-amino-5-hydroxymethyl-2-methylpyrimidine phosphate synthase] + 2 Fe(3+) + 4 H2O = L-lysyl-[4-amino-5-hydroxymethyl-2-methylpyrimidine phosphate synthase] + (2S)-2-amino-5-hydroxy-4-oxopentanoyl-[4-amino-5-hydroxymethyl-2-methylpyrimidine phosphate synthase] + 4-amino-2-methyl-5-(phosphooxymethyl)pyrimidine + 3-oxopropanoate + 2 Fe(2+) + 2 H(+)</text>
        <dbReference type="Rhea" id="RHEA:65756"/>
        <dbReference type="Rhea" id="RHEA-COMP:16892"/>
        <dbReference type="Rhea" id="RHEA-COMP:16893"/>
        <dbReference type="Rhea" id="RHEA-COMP:16894"/>
        <dbReference type="Rhea" id="RHEA-COMP:16895"/>
        <dbReference type="ChEBI" id="CHEBI:15377"/>
        <dbReference type="ChEBI" id="CHEBI:15378"/>
        <dbReference type="ChEBI" id="CHEBI:29033"/>
        <dbReference type="ChEBI" id="CHEBI:29034"/>
        <dbReference type="ChEBI" id="CHEBI:29969"/>
        <dbReference type="ChEBI" id="CHEBI:29979"/>
        <dbReference type="ChEBI" id="CHEBI:33190"/>
        <dbReference type="ChEBI" id="CHEBI:58354"/>
        <dbReference type="ChEBI" id="CHEBI:143915"/>
        <dbReference type="ChEBI" id="CHEBI:157692"/>
    </reaction>
    <physiologicalReaction direction="left-to-right" evidence="11">
        <dbReference type="Rhea" id="RHEA:65757"/>
    </physiologicalReaction>
</comment>
<keyword evidence="9" id="KW-0408">Iron</keyword>
<gene>
    <name evidence="14" type="ORF">ATJ78_0898</name>
</gene>
<dbReference type="Pfam" id="PF09084">
    <property type="entry name" value="NMT1"/>
    <property type="match status" value="1"/>
</dbReference>
<evidence type="ECO:0000256" key="5">
    <source>
        <dbReference type="ARBA" id="ARBA00022679"/>
    </source>
</evidence>
<evidence type="ECO:0000256" key="12">
    <source>
        <dbReference type="SAM" id="SignalP"/>
    </source>
</evidence>
<dbReference type="PANTHER" id="PTHR31528:SF1">
    <property type="entry name" value="4-AMINO-5-HYDROXYMETHYL-2-METHYLPYRIMIDINE PHOSPHATE SYNTHASE THI11-RELATED"/>
    <property type="match status" value="1"/>
</dbReference>
<sequence length="356" mass="37751">MSTHQQFSRRNLLAGAGLSLGAFALGSTLLTACSEPGRGPGGAGKGGGDGTALGMQLGWLINSGQFGEAIALSKGWYDEAGINFSINPGGPSIDGIALVAAGESQIGQISSSPSHMLARSQGIPVKAFAVCVQDHPYAWLSKTESPIETPQDLVGKTVGGPATSDILVKALLAANKVNPDDVEFVATGESVAPLMTGKIDAWGTWLNSISQRRPLGDDFVSMRLADFGVPLYGYIYYSTDDALEKQGDVIKEFTSATARGWEFAYDNVEDAAKAIVEMSPESKLKDIQDDGEAMMQYVFTKSTAEKGWGTMDTSIWENQIALWDELGQFDSAPPTVDELATWEILDATADARPKLG</sequence>
<evidence type="ECO:0000313" key="14">
    <source>
        <dbReference type="EMBL" id="PFG29978.1"/>
    </source>
</evidence>
<keyword evidence="15" id="KW-1185">Reference proteome</keyword>
<dbReference type="Proteomes" id="UP000221369">
    <property type="component" value="Unassembled WGS sequence"/>
</dbReference>
<feature type="domain" description="SsuA/THI5-like" evidence="13">
    <location>
        <begin position="69"/>
        <end position="269"/>
    </location>
</feature>
<evidence type="ECO:0000256" key="4">
    <source>
        <dbReference type="ARBA" id="ARBA00011738"/>
    </source>
</evidence>
<protein>
    <recommendedName>
        <fullName evidence="10">Thiamine pyrimidine synthase</fullName>
    </recommendedName>
</protein>
<dbReference type="Gene3D" id="3.40.190.10">
    <property type="entry name" value="Periplasmic binding protein-like II"/>
    <property type="match status" value="2"/>
</dbReference>
<evidence type="ECO:0000256" key="9">
    <source>
        <dbReference type="ARBA" id="ARBA00023004"/>
    </source>
</evidence>
<keyword evidence="12" id="KW-0732">Signal</keyword>
<evidence type="ECO:0000256" key="2">
    <source>
        <dbReference type="ARBA" id="ARBA00004948"/>
    </source>
</evidence>
<reference evidence="14 15" key="1">
    <citation type="submission" date="2017-10" db="EMBL/GenBank/DDBJ databases">
        <title>Sequencing the genomes of 1000 actinobacteria strains.</title>
        <authorList>
            <person name="Klenk H.-P."/>
        </authorList>
    </citation>
    <scope>NUCLEOTIDE SEQUENCE [LARGE SCALE GENOMIC DNA]</scope>
    <source>
        <strain evidence="14 15">DSM 21798</strain>
    </source>
</reference>
<feature type="chain" id="PRO_5038685341" description="Thiamine pyrimidine synthase" evidence="12">
    <location>
        <begin position="25"/>
        <end position="356"/>
    </location>
</feature>
<feature type="signal peptide" evidence="12">
    <location>
        <begin position="1"/>
        <end position="24"/>
    </location>
</feature>
<comment type="similarity">
    <text evidence="3">Belongs to the NMT1/THI5 family.</text>
</comment>
<name>A0A2A9DTF6_9MICO</name>
<dbReference type="SUPFAM" id="SSF53850">
    <property type="entry name" value="Periplasmic binding protein-like II"/>
    <property type="match status" value="1"/>
</dbReference>
<comment type="caution">
    <text evidence="14">The sequence shown here is derived from an EMBL/GenBank/DDBJ whole genome shotgun (WGS) entry which is preliminary data.</text>
</comment>
<dbReference type="GO" id="GO:0016740">
    <property type="term" value="F:transferase activity"/>
    <property type="evidence" value="ECO:0007669"/>
    <property type="project" value="UniProtKB-KW"/>
</dbReference>
<evidence type="ECO:0000256" key="3">
    <source>
        <dbReference type="ARBA" id="ARBA00009406"/>
    </source>
</evidence>
<evidence type="ECO:0000256" key="7">
    <source>
        <dbReference type="ARBA" id="ARBA00022898"/>
    </source>
</evidence>
<keyword evidence="5" id="KW-0808">Transferase</keyword>
<dbReference type="AlphaFoldDB" id="A0A2A9DTF6"/>
<accession>A0A2A9DTF6</accession>
<keyword evidence="6" id="KW-0479">Metal-binding</keyword>
<comment type="subunit">
    <text evidence="4">Homodimer.</text>
</comment>
<dbReference type="InterPro" id="IPR027939">
    <property type="entry name" value="NMT1/THI5"/>
</dbReference>
<evidence type="ECO:0000259" key="13">
    <source>
        <dbReference type="Pfam" id="PF09084"/>
    </source>
</evidence>
<evidence type="ECO:0000313" key="15">
    <source>
        <dbReference type="Proteomes" id="UP000221369"/>
    </source>
</evidence>